<evidence type="ECO:0000313" key="3">
    <source>
        <dbReference type="Proteomes" id="UP000887565"/>
    </source>
</evidence>
<dbReference type="AlphaFoldDB" id="A0A915KZI3"/>
<dbReference type="WBParaSite" id="nRc.2.0.1.t44348-RA">
    <property type="protein sequence ID" value="nRc.2.0.1.t44348-RA"/>
    <property type="gene ID" value="nRc.2.0.1.g44348"/>
</dbReference>
<protein>
    <submittedName>
        <fullName evidence="4">Uncharacterized protein</fullName>
    </submittedName>
</protein>
<dbReference type="Proteomes" id="UP000887565">
    <property type="component" value="Unplaced"/>
</dbReference>
<name>A0A915KZI3_ROMCU</name>
<keyword evidence="1" id="KW-0175">Coiled coil</keyword>
<evidence type="ECO:0000313" key="4">
    <source>
        <dbReference type="WBParaSite" id="nRc.2.0.1.t44348-RA"/>
    </source>
</evidence>
<feature type="coiled-coil region" evidence="1">
    <location>
        <begin position="358"/>
        <end position="385"/>
    </location>
</feature>
<evidence type="ECO:0000256" key="1">
    <source>
        <dbReference type="SAM" id="Coils"/>
    </source>
</evidence>
<keyword evidence="3" id="KW-1185">Reference proteome</keyword>
<evidence type="ECO:0000256" key="2">
    <source>
        <dbReference type="SAM" id="MobiDB-lite"/>
    </source>
</evidence>
<proteinExistence type="predicted"/>
<feature type="compositionally biased region" description="Low complexity" evidence="2">
    <location>
        <begin position="325"/>
        <end position="337"/>
    </location>
</feature>
<organism evidence="3 4">
    <name type="scientific">Romanomermis culicivorax</name>
    <name type="common">Nematode worm</name>
    <dbReference type="NCBI Taxonomy" id="13658"/>
    <lineage>
        <taxon>Eukaryota</taxon>
        <taxon>Metazoa</taxon>
        <taxon>Ecdysozoa</taxon>
        <taxon>Nematoda</taxon>
        <taxon>Enoplea</taxon>
        <taxon>Dorylaimia</taxon>
        <taxon>Mermithida</taxon>
        <taxon>Mermithoidea</taxon>
        <taxon>Mermithidae</taxon>
        <taxon>Romanomermis</taxon>
    </lineage>
</organism>
<reference evidence="4" key="1">
    <citation type="submission" date="2022-11" db="UniProtKB">
        <authorList>
            <consortium name="WormBaseParasite"/>
        </authorList>
    </citation>
    <scope>IDENTIFICATION</scope>
</reference>
<accession>A0A915KZI3</accession>
<feature type="region of interest" description="Disordered" evidence="2">
    <location>
        <begin position="316"/>
        <end position="337"/>
    </location>
</feature>
<sequence>MKTIDQKMSKNRQKLWSSSGEKILEKILTNEDENKRLVGELRLNFRAQRRKGVKLRVNVVERRKCINKIRNNRRSIRQRLSNIKDTVRSKSPEKFSTPTTTPIVRLDKNLIDCLEKARQDLELVELEIEPWLHICKEADEDFVNKNQESILLHEINKHVGQSRRDLVDDSAIFLANLPEELKRSVSRRDAIPKAVADAISVAVEFFDDCSKLCQDCKSLESLAIDFDHNLKQLLDGNERLSQFLDSMKNCDSNKYYYAIENAVADNHCHSTPAVPFLRDQESLISFLAKLYDWCRLELSKPSRFVEQISTTSSRGSSEQVIRRIPSSSATSTPSSPTVDWSIEKAWLVDMRLPVNDQLATIEKQLERATVENKQLLEKVTKIENDAKERWNFEKRLTIKLVLLA</sequence>